<feature type="domain" description="EMI" evidence="6">
    <location>
        <begin position="33"/>
        <end position="104"/>
    </location>
</feature>
<proteinExistence type="predicted"/>
<keyword evidence="8" id="KW-1185">Reference proteome</keyword>
<accession>A0A2G8KPK7</accession>
<evidence type="ECO:0000313" key="8">
    <source>
        <dbReference type="Proteomes" id="UP000230750"/>
    </source>
</evidence>
<dbReference type="InterPro" id="IPR011489">
    <property type="entry name" value="EMI_domain"/>
</dbReference>
<feature type="compositionally biased region" description="Polar residues" evidence="3">
    <location>
        <begin position="227"/>
        <end position="241"/>
    </location>
</feature>
<reference evidence="7 8" key="1">
    <citation type="journal article" date="2017" name="PLoS Biol.">
        <title>The sea cucumber genome provides insights into morphological evolution and visceral regeneration.</title>
        <authorList>
            <person name="Zhang X."/>
            <person name="Sun L."/>
            <person name="Yuan J."/>
            <person name="Sun Y."/>
            <person name="Gao Y."/>
            <person name="Zhang L."/>
            <person name="Li S."/>
            <person name="Dai H."/>
            <person name="Hamel J.F."/>
            <person name="Liu C."/>
            <person name="Yu Y."/>
            <person name="Liu S."/>
            <person name="Lin W."/>
            <person name="Guo K."/>
            <person name="Jin S."/>
            <person name="Xu P."/>
            <person name="Storey K.B."/>
            <person name="Huan P."/>
            <person name="Zhang T."/>
            <person name="Zhou Y."/>
            <person name="Zhang J."/>
            <person name="Lin C."/>
            <person name="Li X."/>
            <person name="Xing L."/>
            <person name="Huo D."/>
            <person name="Sun M."/>
            <person name="Wang L."/>
            <person name="Mercier A."/>
            <person name="Li F."/>
            <person name="Yang H."/>
            <person name="Xiang J."/>
        </authorList>
    </citation>
    <scope>NUCLEOTIDE SEQUENCE [LARGE SCALE GENOMIC DNA]</scope>
    <source>
        <strain evidence="7">Shaxun</strain>
        <tissue evidence="7">Muscle</tissue>
    </source>
</reference>
<dbReference type="PROSITE" id="PS51041">
    <property type="entry name" value="EMI"/>
    <property type="match status" value="1"/>
</dbReference>
<keyword evidence="4" id="KW-0472">Membrane</keyword>
<evidence type="ECO:0000256" key="4">
    <source>
        <dbReference type="SAM" id="Phobius"/>
    </source>
</evidence>
<dbReference type="EMBL" id="MRZV01000440">
    <property type="protein sequence ID" value="PIK49942.1"/>
    <property type="molecule type" value="Genomic_DNA"/>
</dbReference>
<keyword evidence="2" id="KW-1015">Disulfide bond</keyword>
<feature type="compositionally biased region" description="Basic and acidic residues" evidence="3">
    <location>
        <begin position="273"/>
        <end position="282"/>
    </location>
</feature>
<keyword evidence="1 5" id="KW-0732">Signal</keyword>
<feature type="transmembrane region" description="Helical" evidence="4">
    <location>
        <begin position="167"/>
        <end position="189"/>
    </location>
</feature>
<evidence type="ECO:0000256" key="2">
    <source>
        <dbReference type="ARBA" id="ARBA00023157"/>
    </source>
</evidence>
<comment type="caution">
    <text evidence="7">The sequence shown here is derived from an EMBL/GenBank/DDBJ whole genome shotgun (WGS) entry which is preliminary data.</text>
</comment>
<protein>
    <recommendedName>
        <fullName evidence="6">EMI domain-containing protein</fullName>
    </recommendedName>
</protein>
<feature type="chain" id="PRO_5013627665" description="EMI domain-containing protein" evidence="5">
    <location>
        <begin position="26"/>
        <end position="296"/>
    </location>
</feature>
<feature type="signal peptide" evidence="5">
    <location>
        <begin position="1"/>
        <end position="25"/>
    </location>
</feature>
<evidence type="ECO:0000256" key="3">
    <source>
        <dbReference type="SAM" id="MobiDB-lite"/>
    </source>
</evidence>
<keyword evidence="4" id="KW-0812">Transmembrane</keyword>
<evidence type="ECO:0000256" key="1">
    <source>
        <dbReference type="ARBA" id="ARBA00022729"/>
    </source>
</evidence>
<name>A0A2G8KPK7_STIJA</name>
<dbReference type="Proteomes" id="UP000230750">
    <property type="component" value="Unassembled WGS sequence"/>
</dbReference>
<feature type="compositionally biased region" description="Low complexity" evidence="3">
    <location>
        <begin position="121"/>
        <end position="131"/>
    </location>
</feature>
<feature type="region of interest" description="Disordered" evidence="3">
    <location>
        <begin position="121"/>
        <end position="140"/>
    </location>
</feature>
<evidence type="ECO:0000259" key="6">
    <source>
        <dbReference type="PROSITE" id="PS51041"/>
    </source>
</evidence>
<evidence type="ECO:0000313" key="7">
    <source>
        <dbReference type="EMBL" id="PIK49942.1"/>
    </source>
</evidence>
<dbReference type="AlphaFoldDB" id="A0A2G8KPK7"/>
<feature type="compositionally biased region" description="Basic and acidic residues" evidence="3">
    <location>
        <begin position="248"/>
        <end position="258"/>
    </location>
</feature>
<evidence type="ECO:0000256" key="5">
    <source>
        <dbReference type="SAM" id="SignalP"/>
    </source>
</evidence>
<organism evidence="7 8">
    <name type="scientific">Stichopus japonicus</name>
    <name type="common">Sea cucumber</name>
    <dbReference type="NCBI Taxonomy" id="307972"/>
    <lineage>
        <taxon>Eukaryota</taxon>
        <taxon>Metazoa</taxon>
        <taxon>Echinodermata</taxon>
        <taxon>Eleutherozoa</taxon>
        <taxon>Echinozoa</taxon>
        <taxon>Holothuroidea</taxon>
        <taxon>Aspidochirotacea</taxon>
        <taxon>Aspidochirotida</taxon>
        <taxon>Stichopodidae</taxon>
        <taxon>Apostichopus</taxon>
    </lineage>
</organism>
<feature type="non-terminal residue" evidence="7">
    <location>
        <position position="1"/>
    </location>
</feature>
<feature type="region of interest" description="Disordered" evidence="3">
    <location>
        <begin position="227"/>
        <end position="296"/>
    </location>
</feature>
<gene>
    <name evidence="7" type="ORF">BSL78_13149</name>
</gene>
<feature type="region of interest" description="Disordered" evidence="3">
    <location>
        <begin position="194"/>
        <end position="215"/>
    </location>
</feature>
<sequence>FYNIIHNMDLLVRLMVITATTAVLSINALREGDHGVCEKSETLPISEVISTQTSYAMKHTTCWFCRTKYRTAYRTTTRTSYRMVSREIFVCCEGFFEIDNGCKPKVPSTLPMTSSVSSSISYSSTPTASSHETTESTHQALSTDLDNISTLPMRNTVAKPLPLTTKMMISGFIIIPVFLILILFIMILVSRKKRKLPRSPQRSQDDSNNGTMNQDEHLHNEYYSMSSTNQAQNTGQSSATVSPVARESPSHPKIKEKTLSPLSVFYQKINKNKTKEADHQQERGGCQRSSEFSRRD</sequence>
<keyword evidence="4" id="KW-1133">Transmembrane helix</keyword>
<feature type="compositionally biased region" description="Polar residues" evidence="3">
    <location>
        <begin position="200"/>
        <end position="213"/>
    </location>
</feature>